<name>A0ABY0IZH1_9ENTR</name>
<proteinExistence type="predicted"/>
<dbReference type="RefSeq" id="WP_063615993.1">
    <property type="nucleotide sequence ID" value="NZ_FKDK01000004.1"/>
</dbReference>
<sequence>MSNKTGGPAFPELGNVGCNSDWKSESGMTLRDYFAAKAMQSALLAPKPENPVERMDIYAQSVAEISYEMADAMLRAREAS</sequence>
<evidence type="ECO:0000313" key="2">
    <source>
        <dbReference type="Proteomes" id="UP000077063"/>
    </source>
</evidence>
<keyword evidence="2" id="KW-1185">Reference proteome</keyword>
<dbReference type="Proteomes" id="UP000077063">
    <property type="component" value="Unassembled WGS sequence"/>
</dbReference>
<dbReference type="EMBL" id="FKDK01000004">
    <property type="protein sequence ID" value="SAA27602.1"/>
    <property type="molecule type" value="Genomic_DNA"/>
</dbReference>
<reference evidence="1 2" key="1">
    <citation type="submission" date="2016-03" db="EMBL/GenBank/DDBJ databases">
        <authorList>
            <consortium name="Pathogen Informatics"/>
        </authorList>
    </citation>
    <scope>NUCLEOTIDE SEQUENCE [LARGE SCALE GENOMIC DNA]</scope>
    <source>
        <strain evidence="2">e2161</strain>
    </source>
</reference>
<accession>A0ABY0IZH1</accession>
<comment type="caution">
    <text evidence="1">The sequence shown here is derived from an EMBL/GenBank/DDBJ whole genome shotgun (WGS) entry which is preliminary data.</text>
</comment>
<evidence type="ECO:0000313" key="1">
    <source>
        <dbReference type="EMBL" id="SAA27602.1"/>
    </source>
</evidence>
<gene>
    <name evidence="1" type="ORF">SAMEA2273443_01477</name>
</gene>
<organism evidence="1 2">
    <name type="scientific">Enterobacter roggenkampii</name>
    <dbReference type="NCBI Taxonomy" id="1812935"/>
    <lineage>
        <taxon>Bacteria</taxon>
        <taxon>Pseudomonadati</taxon>
        <taxon>Pseudomonadota</taxon>
        <taxon>Gammaproteobacteria</taxon>
        <taxon>Enterobacterales</taxon>
        <taxon>Enterobacteriaceae</taxon>
        <taxon>Enterobacter</taxon>
        <taxon>Enterobacter cloacae complex</taxon>
    </lineage>
</organism>
<protein>
    <submittedName>
        <fullName evidence="1">Uncharacterized protein</fullName>
    </submittedName>
</protein>